<dbReference type="Gene3D" id="3.30.420.10">
    <property type="entry name" value="Ribonuclease H-like superfamily/Ribonuclease H"/>
    <property type="match status" value="1"/>
</dbReference>
<dbReference type="SUPFAM" id="SSF53098">
    <property type="entry name" value="Ribonuclease H-like"/>
    <property type="match status" value="1"/>
</dbReference>
<sequence length="385" mass="44833">MPRKERVTPTEQQKLEYAKMMVEDGYTNQQIQEISGACSSAVVRWKRQYKQEMLGITPQNTTAFTSEQRRIQELEKQLARAKRDIDIFKKSERLVHPRPLRLKTARQLKKAFPHFTITELCRILSVSSSSFYSRKVSRASDESLVSKIKKIAHDSGYTYGKRRIHNELKAFGISISLSRVSKLMKSLGIVVRFPKKKHYYPNSGLEVIYAPNLLKRQFYPSEHNTQWVTDVTYIRSHQGWSYLACVLDLATKEVVGYALSQSPDTHLTLAALDDAIMKKSPKTGSLMVHSDQGCHFSSHAYRNRLKTLGITQSMSRRGNCWDNAVMERFFRSLKSERLNYLKFINHQSVVVETERYIRFYNYKRRHSSIGYLTPHEMYQKKQKVA</sequence>
<dbReference type="Pfam" id="PF00665">
    <property type="entry name" value="rve"/>
    <property type="match status" value="1"/>
</dbReference>
<organism evidence="3 4">
    <name type="scientific">Aliivibrio finisterrensis</name>
    <dbReference type="NCBI Taxonomy" id="511998"/>
    <lineage>
        <taxon>Bacteria</taxon>
        <taxon>Pseudomonadati</taxon>
        <taxon>Pseudomonadota</taxon>
        <taxon>Gammaproteobacteria</taxon>
        <taxon>Vibrionales</taxon>
        <taxon>Vibrionaceae</taxon>
        <taxon>Aliivibrio</taxon>
    </lineage>
</organism>
<gene>
    <name evidence="3" type="ORF">F8B77_17245</name>
</gene>
<feature type="coiled-coil region" evidence="1">
    <location>
        <begin position="64"/>
        <end position="91"/>
    </location>
</feature>
<dbReference type="InterPro" id="IPR009057">
    <property type="entry name" value="Homeodomain-like_sf"/>
</dbReference>
<dbReference type="Proteomes" id="UP000434870">
    <property type="component" value="Unassembled WGS sequence"/>
</dbReference>
<evidence type="ECO:0000256" key="1">
    <source>
        <dbReference type="SAM" id="Coils"/>
    </source>
</evidence>
<evidence type="ECO:0000313" key="4">
    <source>
        <dbReference type="Proteomes" id="UP000434870"/>
    </source>
</evidence>
<keyword evidence="1" id="KW-0175">Coiled coil</keyword>
<reference evidence="3 4" key="1">
    <citation type="submission" date="2019-09" db="EMBL/GenBank/DDBJ databases">
        <title>Genome of Aliivibrio finisterrensis LMG 23869 (type strain).</title>
        <authorList>
            <person name="Bowman J.P."/>
        </authorList>
    </citation>
    <scope>NUCLEOTIDE SEQUENCE [LARGE SCALE GENOMIC DNA]</scope>
    <source>
        <strain evidence="3 4">LMG 23869</strain>
    </source>
</reference>
<dbReference type="InterPro" id="IPR001584">
    <property type="entry name" value="Integrase_cat-core"/>
</dbReference>
<feature type="domain" description="Integrase catalytic" evidence="2">
    <location>
        <begin position="216"/>
        <end position="382"/>
    </location>
</feature>
<comment type="caution">
    <text evidence="3">The sequence shown here is derived from an EMBL/GenBank/DDBJ whole genome shotgun (WGS) entry which is preliminary data.</text>
</comment>
<dbReference type="PROSITE" id="PS50994">
    <property type="entry name" value="INTEGRASE"/>
    <property type="match status" value="1"/>
</dbReference>
<dbReference type="Pfam" id="PF13333">
    <property type="entry name" value="rve_2"/>
    <property type="match status" value="1"/>
</dbReference>
<dbReference type="AlphaFoldDB" id="A0A6N6RNN9"/>
<dbReference type="GO" id="GO:0015074">
    <property type="term" value="P:DNA integration"/>
    <property type="evidence" value="ECO:0007669"/>
    <property type="project" value="InterPro"/>
</dbReference>
<dbReference type="RefSeq" id="WP_151656893.1">
    <property type="nucleotide sequence ID" value="NZ_WBVP01000060.1"/>
</dbReference>
<dbReference type="InterPro" id="IPR048020">
    <property type="entry name" value="Transpos_IS3"/>
</dbReference>
<name>A0A6N6RNN9_9GAMM</name>
<accession>A0A6N6RNN9</accession>
<dbReference type="PANTHER" id="PTHR46889:SF4">
    <property type="entry name" value="TRANSPOSASE INSO FOR INSERTION SEQUENCE ELEMENT IS911B-RELATED"/>
    <property type="match status" value="1"/>
</dbReference>
<evidence type="ECO:0000313" key="3">
    <source>
        <dbReference type="EMBL" id="KAB2822988.1"/>
    </source>
</evidence>
<dbReference type="InterPro" id="IPR012337">
    <property type="entry name" value="RNaseH-like_sf"/>
</dbReference>
<protein>
    <submittedName>
        <fullName evidence="3">IS3 family transposase</fullName>
    </submittedName>
</protein>
<dbReference type="Pfam" id="PF13276">
    <property type="entry name" value="HTH_21"/>
    <property type="match status" value="1"/>
</dbReference>
<dbReference type="NCBIfam" id="NF033516">
    <property type="entry name" value="transpos_IS3"/>
    <property type="match status" value="1"/>
</dbReference>
<dbReference type="PANTHER" id="PTHR46889">
    <property type="entry name" value="TRANSPOSASE INSF FOR INSERTION SEQUENCE IS3B-RELATED"/>
    <property type="match status" value="1"/>
</dbReference>
<dbReference type="InterPro" id="IPR036397">
    <property type="entry name" value="RNaseH_sf"/>
</dbReference>
<dbReference type="SUPFAM" id="SSF46689">
    <property type="entry name" value="Homeodomain-like"/>
    <property type="match status" value="1"/>
</dbReference>
<proteinExistence type="predicted"/>
<evidence type="ECO:0000259" key="2">
    <source>
        <dbReference type="PROSITE" id="PS50994"/>
    </source>
</evidence>
<dbReference type="EMBL" id="WBVP01000060">
    <property type="protein sequence ID" value="KAB2822988.1"/>
    <property type="molecule type" value="Genomic_DNA"/>
</dbReference>
<dbReference type="GO" id="GO:0003676">
    <property type="term" value="F:nucleic acid binding"/>
    <property type="evidence" value="ECO:0007669"/>
    <property type="project" value="InterPro"/>
</dbReference>
<dbReference type="InterPro" id="IPR025948">
    <property type="entry name" value="HTH-like_dom"/>
</dbReference>
<dbReference type="InterPro" id="IPR050900">
    <property type="entry name" value="Transposase_IS3/IS150/IS904"/>
</dbReference>